<feature type="domain" description="FAS1" evidence="14">
    <location>
        <begin position="254"/>
        <end position="390"/>
    </location>
</feature>
<dbReference type="GO" id="GO:0007155">
    <property type="term" value="P:cell adhesion"/>
    <property type="evidence" value="ECO:0007669"/>
    <property type="project" value="InterPro"/>
</dbReference>
<organism evidence="16 17">
    <name type="scientific">Merluccius polli</name>
    <name type="common">Benguela hake</name>
    <name type="synonym">Merluccius cadenati</name>
    <dbReference type="NCBI Taxonomy" id="89951"/>
    <lineage>
        <taxon>Eukaryota</taxon>
        <taxon>Metazoa</taxon>
        <taxon>Chordata</taxon>
        <taxon>Craniata</taxon>
        <taxon>Vertebrata</taxon>
        <taxon>Euteleostomi</taxon>
        <taxon>Actinopterygii</taxon>
        <taxon>Neopterygii</taxon>
        <taxon>Teleostei</taxon>
        <taxon>Neoteleostei</taxon>
        <taxon>Acanthomorphata</taxon>
        <taxon>Zeiogadaria</taxon>
        <taxon>Gadariae</taxon>
        <taxon>Gadiformes</taxon>
        <taxon>Gadoidei</taxon>
        <taxon>Merlucciidae</taxon>
        <taxon>Merluccius</taxon>
    </lineage>
</organism>
<dbReference type="SMART" id="SM00445">
    <property type="entry name" value="LINK"/>
    <property type="match status" value="1"/>
</dbReference>
<dbReference type="SMART" id="SM00554">
    <property type="entry name" value="FAS1"/>
    <property type="match status" value="1"/>
</dbReference>
<dbReference type="Proteomes" id="UP001174136">
    <property type="component" value="Unassembled WGS sequence"/>
</dbReference>
<keyword evidence="5 12" id="KW-0472">Membrane</keyword>
<evidence type="ECO:0000256" key="2">
    <source>
        <dbReference type="ARBA" id="ARBA00022536"/>
    </source>
</evidence>
<dbReference type="InterPro" id="IPR000782">
    <property type="entry name" value="FAS1_domain"/>
</dbReference>
<feature type="compositionally biased region" description="Pro residues" evidence="11">
    <location>
        <begin position="465"/>
        <end position="474"/>
    </location>
</feature>
<dbReference type="AlphaFoldDB" id="A0AA47M3Q0"/>
<dbReference type="InterPro" id="IPR000742">
    <property type="entry name" value="EGF"/>
</dbReference>
<keyword evidence="7" id="KW-0325">Glycoprotein</keyword>
<dbReference type="FunFam" id="2.10.25.10:FF:000040">
    <property type="entry name" value="Stabilin 2"/>
    <property type="match status" value="1"/>
</dbReference>
<evidence type="ECO:0000256" key="5">
    <source>
        <dbReference type="ARBA" id="ARBA00023136"/>
    </source>
</evidence>
<comment type="subcellular location">
    <subcellularLocation>
        <location evidence="1">Membrane</location>
        <topology evidence="1">Single-pass membrane protein</topology>
    </subcellularLocation>
</comment>
<evidence type="ECO:0000259" key="13">
    <source>
        <dbReference type="PROSITE" id="PS50026"/>
    </source>
</evidence>
<feature type="region of interest" description="Disordered" evidence="11">
    <location>
        <begin position="444"/>
        <end position="494"/>
    </location>
</feature>
<keyword evidence="4 12" id="KW-1133">Transmembrane helix</keyword>
<evidence type="ECO:0000313" key="16">
    <source>
        <dbReference type="EMBL" id="KAK0133014.1"/>
    </source>
</evidence>
<dbReference type="Pfam" id="PF12947">
    <property type="entry name" value="EGF_3"/>
    <property type="match status" value="1"/>
</dbReference>
<dbReference type="InterPro" id="IPR016187">
    <property type="entry name" value="CTDL_fold"/>
</dbReference>
<keyword evidence="3 12" id="KW-0812">Transmembrane</keyword>
<evidence type="ECO:0000256" key="8">
    <source>
        <dbReference type="ARBA" id="ARBA00023292"/>
    </source>
</evidence>
<dbReference type="SMART" id="SM00181">
    <property type="entry name" value="EGF"/>
    <property type="match status" value="2"/>
</dbReference>
<dbReference type="EMBL" id="JAOPHQ010006034">
    <property type="protein sequence ID" value="KAK0133014.1"/>
    <property type="molecule type" value="Genomic_DNA"/>
</dbReference>
<dbReference type="InterPro" id="IPR016186">
    <property type="entry name" value="C-type_lectin-like/link_sf"/>
</dbReference>
<keyword evidence="2 9" id="KW-0245">EGF-like domain</keyword>
<dbReference type="Gene3D" id="2.10.25.10">
    <property type="entry name" value="Laminin"/>
    <property type="match status" value="2"/>
</dbReference>
<dbReference type="Gene3D" id="2.30.180.10">
    <property type="entry name" value="FAS1 domain"/>
    <property type="match status" value="1"/>
</dbReference>
<evidence type="ECO:0000256" key="6">
    <source>
        <dbReference type="ARBA" id="ARBA00023157"/>
    </source>
</evidence>
<dbReference type="PROSITE" id="PS01241">
    <property type="entry name" value="LINK_1"/>
    <property type="match status" value="1"/>
</dbReference>
<evidence type="ECO:0000256" key="11">
    <source>
        <dbReference type="SAM" id="MobiDB-lite"/>
    </source>
</evidence>
<feature type="domain" description="EGF-like" evidence="13">
    <location>
        <begin position="25"/>
        <end position="63"/>
    </location>
</feature>
<evidence type="ECO:0000259" key="15">
    <source>
        <dbReference type="PROSITE" id="PS50963"/>
    </source>
</evidence>
<evidence type="ECO:0000256" key="3">
    <source>
        <dbReference type="ARBA" id="ARBA00022692"/>
    </source>
</evidence>
<feature type="domain" description="EGF-like" evidence="13">
    <location>
        <begin position="66"/>
        <end position="108"/>
    </location>
</feature>
<dbReference type="SUPFAM" id="SSF56436">
    <property type="entry name" value="C-type lectin-like"/>
    <property type="match status" value="1"/>
</dbReference>
<dbReference type="PROSITE" id="PS50963">
    <property type="entry name" value="LINK_2"/>
    <property type="match status" value="1"/>
</dbReference>
<dbReference type="GO" id="GO:0005540">
    <property type="term" value="F:hyaluronic acid binding"/>
    <property type="evidence" value="ECO:0007669"/>
    <property type="project" value="InterPro"/>
</dbReference>
<feature type="disulfide bond" evidence="10">
    <location>
        <begin position="163"/>
        <end position="232"/>
    </location>
</feature>
<dbReference type="GO" id="GO:0016020">
    <property type="term" value="C:membrane"/>
    <property type="evidence" value="ECO:0007669"/>
    <property type="project" value="UniProtKB-SubCell"/>
</dbReference>
<gene>
    <name evidence="16" type="primary">STAB2_2</name>
    <name evidence="16" type="ORF">N1851_031623</name>
</gene>
<dbReference type="InterPro" id="IPR000538">
    <property type="entry name" value="Link_dom"/>
</dbReference>
<comment type="caution">
    <text evidence="16">The sequence shown here is derived from an EMBL/GenBank/DDBJ whole genome shotgun (WGS) entry which is preliminary data.</text>
</comment>
<keyword evidence="8" id="KW-0424">Laminin EGF-like domain</keyword>
<dbReference type="SUPFAM" id="SSF57196">
    <property type="entry name" value="EGF/Laminin"/>
    <property type="match status" value="1"/>
</dbReference>
<dbReference type="PANTHER" id="PTHR24038">
    <property type="entry name" value="STABILIN"/>
    <property type="match status" value="1"/>
</dbReference>
<evidence type="ECO:0000256" key="10">
    <source>
        <dbReference type="PROSITE-ProRule" id="PRU00323"/>
    </source>
</evidence>
<dbReference type="InterPro" id="IPR024731">
    <property type="entry name" value="NELL2-like_EGF"/>
</dbReference>
<dbReference type="InterPro" id="IPR036378">
    <property type="entry name" value="FAS1_dom_sf"/>
</dbReference>
<sequence length="494" mass="52619">MAAGFANFTFLTIEEPITRVCSSAVVDRCAAGHGGCAPGTRCVQKETAVSCVCPSGHRGDGFSCQPSDPCALRDNGGCHEHATCTMTGPGKSKCACKDNFVGDGVTCAVKELPINRCLHDNGLCHADATCTDLHFEDATVGVFHVRSDQGVYKLTYASAVAACTERGAAVATYTQLSYAQQAGYNLCAAGWLDAARVSYPTTYSNPNCGFGHVGLVDYGVRKNLSETWDTFCYRVKVVACACKPGYVGDGYACAGNLLQVLISRPLFSNFLTQILNCSQHSASGKRFVERLTDLSSKSTLFVPDNAGLLDNQTLSERDVEYHLAEGQAVALSDMKNGGKMGTRHGSLSIQGVVDFLDPTVLSSCYVNDRFIIDSDIVAANGVIHVLQGPLKAPPAPQVLHRPGQKAGLGVGLLLLLVLLPAILFVGYRFHAHKTKPFKFSYFKDEGEEEDSTPTPPHSNFSNPSYAPPAEPSPPGATAEDAEPVANLSFDLLQD</sequence>
<dbReference type="Pfam" id="PF00193">
    <property type="entry name" value="Xlink"/>
    <property type="match status" value="1"/>
</dbReference>
<evidence type="ECO:0000256" key="9">
    <source>
        <dbReference type="PROSITE-ProRule" id="PRU00076"/>
    </source>
</evidence>
<dbReference type="Gene3D" id="3.10.100.10">
    <property type="entry name" value="Mannose-Binding Protein A, subunit A"/>
    <property type="match status" value="1"/>
</dbReference>
<dbReference type="PROSITE" id="PS50213">
    <property type="entry name" value="FAS1"/>
    <property type="match status" value="1"/>
</dbReference>
<accession>A0AA47M3Q0</accession>
<evidence type="ECO:0000313" key="17">
    <source>
        <dbReference type="Proteomes" id="UP001174136"/>
    </source>
</evidence>
<feature type="domain" description="Link" evidence="15">
    <location>
        <begin position="141"/>
        <end position="234"/>
    </location>
</feature>
<evidence type="ECO:0000256" key="12">
    <source>
        <dbReference type="SAM" id="Phobius"/>
    </source>
</evidence>
<reference evidence="16" key="1">
    <citation type="journal article" date="2023" name="Front. Mar. Sci.">
        <title>A new Merluccius polli reference genome to investigate the effects of global change in West African waters.</title>
        <authorList>
            <person name="Mateo J.L."/>
            <person name="Blanco-Fernandez C."/>
            <person name="Garcia-Vazquez E."/>
            <person name="Machado-Schiaffino G."/>
        </authorList>
    </citation>
    <scope>NUCLEOTIDE SEQUENCE</scope>
    <source>
        <strain evidence="16">C29</strain>
        <tissue evidence="16">Fin</tissue>
    </source>
</reference>
<evidence type="ECO:0000256" key="4">
    <source>
        <dbReference type="ARBA" id="ARBA00022989"/>
    </source>
</evidence>
<evidence type="ECO:0000256" key="1">
    <source>
        <dbReference type="ARBA" id="ARBA00004167"/>
    </source>
</evidence>
<feature type="transmembrane region" description="Helical" evidence="12">
    <location>
        <begin position="406"/>
        <end position="429"/>
    </location>
</feature>
<dbReference type="FunFam" id="3.10.100.10:FF:000001">
    <property type="entry name" value="Hyaluronan proteoglycan link protein 1"/>
    <property type="match status" value="1"/>
</dbReference>
<dbReference type="PRINTS" id="PR01265">
    <property type="entry name" value="LINKMODULE"/>
</dbReference>
<dbReference type="PROSITE" id="PS50026">
    <property type="entry name" value="EGF_3"/>
    <property type="match status" value="2"/>
</dbReference>
<dbReference type="SUPFAM" id="SSF82153">
    <property type="entry name" value="FAS1 domain"/>
    <property type="match status" value="1"/>
</dbReference>
<proteinExistence type="predicted"/>
<name>A0AA47M3Q0_MERPO</name>
<keyword evidence="17" id="KW-1185">Reference proteome</keyword>
<keyword evidence="6 10" id="KW-1015">Disulfide bond</keyword>
<feature type="disulfide bond" evidence="10">
    <location>
        <begin position="187"/>
        <end position="208"/>
    </location>
</feature>
<comment type="caution">
    <text evidence="9">Lacks conserved residue(s) required for the propagation of feature annotation.</text>
</comment>
<dbReference type="Pfam" id="PF02469">
    <property type="entry name" value="Fasciclin"/>
    <property type="match status" value="1"/>
</dbReference>
<evidence type="ECO:0000256" key="7">
    <source>
        <dbReference type="ARBA" id="ARBA00023180"/>
    </source>
</evidence>
<protein>
    <submittedName>
        <fullName evidence="16">Stabilin-2</fullName>
    </submittedName>
</protein>
<dbReference type="PANTHER" id="PTHR24038:SF0">
    <property type="entry name" value="STABILIN-2"/>
    <property type="match status" value="1"/>
</dbReference>
<evidence type="ECO:0000259" key="14">
    <source>
        <dbReference type="PROSITE" id="PS50213"/>
    </source>
</evidence>